<dbReference type="InterPro" id="IPR002159">
    <property type="entry name" value="CD36_fam"/>
</dbReference>
<dbReference type="GO" id="GO:0005737">
    <property type="term" value="C:cytoplasm"/>
    <property type="evidence" value="ECO:0007669"/>
    <property type="project" value="TreeGrafter"/>
</dbReference>
<gene>
    <name evidence="8" type="ORF">ACAOBT_LOCUS32806</name>
</gene>
<dbReference type="GO" id="GO:0005044">
    <property type="term" value="F:scavenger receptor activity"/>
    <property type="evidence" value="ECO:0007669"/>
    <property type="project" value="TreeGrafter"/>
</dbReference>
<protein>
    <submittedName>
        <fullName evidence="8">Uncharacterized protein</fullName>
    </submittedName>
</protein>
<keyword evidence="5" id="KW-1133">Transmembrane helix</keyword>
<keyword evidence="4" id="KW-0812">Transmembrane</keyword>
<evidence type="ECO:0000256" key="6">
    <source>
        <dbReference type="ARBA" id="ARBA00023136"/>
    </source>
</evidence>
<evidence type="ECO:0000313" key="8">
    <source>
        <dbReference type="EMBL" id="CAH2012387.1"/>
    </source>
</evidence>
<comment type="similarity">
    <text evidence="2">Belongs to the CD36 family.</text>
</comment>
<dbReference type="PANTHER" id="PTHR11923:SF93">
    <property type="entry name" value="GH07959P-RELATED"/>
    <property type="match status" value="1"/>
</dbReference>
<reference evidence="8" key="1">
    <citation type="submission" date="2022-03" db="EMBL/GenBank/DDBJ databases">
        <authorList>
            <person name="Sayadi A."/>
        </authorList>
    </citation>
    <scope>NUCLEOTIDE SEQUENCE</scope>
</reference>
<evidence type="ECO:0000313" key="9">
    <source>
        <dbReference type="Proteomes" id="UP001152888"/>
    </source>
</evidence>
<evidence type="ECO:0000256" key="3">
    <source>
        <dbReference type="ARBA" id="ARBA00022475"/>
    </source>
</evidence>
<name>A0A9P0MH29_ACAOB</name>
<dbReference type="EMBL" id="CAKOFQ010008174">
    <property type="protein sequence ID" value="CAH2012387.1"/>
    <property type="molecule type" value="Genomic_DNA"/>
</dbReference>
<keyword evidence="3" id="KW-1003">Cell membrane</keyword>
<keyword evidence="6" id="KW-0472">Membrane</keyword>
<keyword evidence="9" id="KW-1185">Reference proteome</keyword>
<evidence type="ECO:0000256" key="4">
    <source>
        <dbReference type="ARBA" id="ARBA00022692"/>
    </source>
</evidence>
<evidence type="ECO:0000256" key="1">
    <source>
        <dbReference type="ARBA" id="ARBA00004236"/>
    </source>
</evidence>
<dbReference type="Proteomes" id="UP001152888">
    <property type="component" value="Unassembled WGS sequence"/>
</dbReference>
<organism evidence="8 9">
    <name type="scientific">Acanthoscelides obtectus</name>
    <name type="common">Bean weevil</name>
    <name type="synonym">Bruchus obtectus</name>
    <dbReference type="NCBI Taxonomy" id="200917"/>
    <lineage>
        <taxon>Eukaryota</taxon>
        <taxon>Metazoa</taxon>
        <taxon>Ecdysozoa</taxon>
        <taxon>Arthropoda</taxon>
        <taxon>Hexapoda</taxon>
        <taxon>Insecta</taxon>
        <taxon>Pterygota</taxon>
        <taxon>Neoptera</taxon>
        <taxon>Endopterygota</taxon>
        <taxon>Coleoptera</taxon>
        <taxon>Polyphaga</taxon>
        <taxon>Cucujiformia</taxon>
        <taxon>Chrysomeloidea</taxon>
        <taxon>Chrysomelidae</taxon>
        <taxon>Bruchinae</taxon>
        <taxon>Bruchini</taxon>
        <taxon>Acanthoscelides</taxon>
    </lineage>
</organism>
<evidence type="ECO:0000256" key="7">
    <source>
        <dbReference type="ARBA" id="ARBA00023180"/>
    </source>
</evidence>
<dbReference type="PRINTS" id="PR01609">
    <property type="entry name" value="CD36FAMILY"/>
</dbReference>
<dbReference type="OrthoDB" id="514335at2759"/>
<dbReference type="Pfam" id="PF01130">
    <property type="entry name" value="CD36"/>
    <property type="match status" value="1"/>
</dbReference>
<dbReference type="GO" id="GO:0005886">
    <property type="term" value="C:plasma membrane"/>
    <property type="evidence" value="ECO:0007669"/>
    <property type="project" value="UniProtKB-SubCell"/>
</dbReference>
<comment type="subcellular location">
    <subcellularLocation>
        <location evidence="1">Cell membrane</location>
    </subcellularLocation>
</comment>
<sequence length="269" mass="30896">MTTVSMMKRRRRQCGQICLLLTGILLISTGLSIFVFFDAIYEFILKGALQFSPTSKSYAAWKTNDPPLSMDIYIFNWTNPQEVMANSSVKPEFVEVGPYRFKEIKDKLNITWNENKTVSFMFKKTYYFDVERSVRQLNDSICTINAVPLTVSYKSKNFGFWSKKMISLGLSSISSVYVKKTAGEILFDGYEEPILSTLSNFPMLNVEDKFGIFYGVSISHPKNSTNILYARPESNVTLNVPSLLRAPRKEVLTSFWQLTWRHEAEKRGV</sequence>
<dbReference type="AlphaFoldDB" id="A0A9P0MH29"/>
<accession>A0A9P0MH29</accession>
<proteinExistence type="inferred from homology"/>
<dbReference type="PANTHER" id="PTHR11923">
    <property type="entry name" value="SCAVENGER RECEPTOR CLASS B TYPE-1 SR-B1"/>
    <property type="match status" value="1"/>
</dbReference>
<evidence type="ECO:0000256" key="2">
    <source>
        <dbReference type="ARBA" id="ARBA00010532"/>
    </source>
</evidence>
<keyword evidence="7" id="KW-0325">Glycoprotein</keyword>
<comment type="caution">
    <text evidence="8">The sequence shown here is derived from an EMBL/GenBank/DDBJ whole genome shotgun (WGS) entry which is preliminary data.</text>
</comment>
<evidence type="ECO:0000256" key="5">
    <source>
        <dbReference type="ARBA" id="ARBA00022989"/>
    </source>
</evidence>